<evidence type="ECO:0000313" key="2">
    <source>
        <dbReference type="Proteomes" id="UP000614469"/>
    </source>
</evidence>
<sequence>MKNSAKYILSLVLFLSACSERPTTAPLSPPIDIEATALAMAYTMAAETMAAVPTETQIPTPTEIPFFLTTTIWSEDARVPIINYHQFAPNSSEKSTDHKIRMEDFIDGMDALNQAGFTLIHLEDWINGDLYVPEGRRPLVFTMDDVFYNNQIRMDENGEPRADTGLVLAWQYAQEHPEFGFKWSLFSNLGDKWYADGDAEGKWKEELAKTIVWALDHDARIYNHTYRHIRMDISDAAGILWELEQNDLFLRELLVNAGREDLIPSLGNMFAVPFGYWPTGSGYNAMTNYITPEGKPMLAIFDIDWPVRIKFMAPPYSPEFDPMKIPRIAMPPEAVEYLVEHQAEFPTMVSCQVGPLDAEQVSNQEYLKDAIHASITSGTCPVGIYIIEGYTFDVRQGALQLMD</sequence>
<dbReference type="InterPro" id="IPR011330">
    <property type="entry name" value="Glyco_hydro/deAcase_b/a-brl"/>
</dbReference>
<gene>
    <name evidence="1" type="ORF">H8E29_13670</name>
</gene>
<organism evidence="1 2">
    <name type="scientific">Candidatus Desulfolinea nitratireducens</name>
    <dbReference type="NCBI Taxonomy" id="2841698"/>
    <lineage>
        <taxon>Bacteria</taxon>
        <taxon>Bacillati</taxon>
        <taxon>Chloroflexota</taxon>
        <taxon>Anaerolineae</taxon>
        <taxon>Anaerolineales</taxon>
        <taxon>Anaerolineales incertae sedis</taxon>
        <taxon>Candidatus Desulfolinea</taxon>
    </lineage>
</organism>
<protein>
    <recommendedName>
        <fullName evidence="3">NodB homology domain-containing protein</fullName>
    </recommendedName>
</protein>
<dbReference type="EMBL" id="JACNJN010000153">
    <property type="protein sequence ID" value="MBC8336310.1"/>
    <property type="molecule type" value="Genomic_DNA"/>
</dbReference>
<comment type="caution">
    <text evidence="1">The sequence shown here is derived from an EMBL/GenBank/DDBJ whole genome shotgun (WGS) entry which is preliminary data.</text>
</comment>
<reference evidence="1 2" key="1">
    <citation type="submission" date="2020-08" db="EMBL/GenBank/DDBJ databases">
        <title>Bridging the membrane lipid divide: bacteria of the FCB group superphylum have the potential to synthesize archaeal ether lipids.</title>
        <authorList>
            <person name="Villanueva L."/>
            <person name="Von Meijenfeldt F.A.B."/>
            <person name="Westbye A.B."/>
            <person name="Yadav S."/>
            <person name="Hopmans E.C."/>
            <person name="Dutilh B.E."/>
            <person name="Sinninghe Damste J.S."/>
        </authorList>
    </citation>
    <scope>NUCLEOTIDE SEQUENCE [LARGE SCALE GENOMIC DNA]</scope>
    <source>
        <strain evidence="1">NIOZ-UU36</strain>
    </source>
</reference>
<proteinExistence type="predicted"/>
<dbReference type="GO" id="GO:0005975">
    <property type="term" value="P:carbohydrate metabolic process"/>
    <property type="evidence" value="ECO:0007669"/>
    <property type="project" value="InterPro"/>
</dbReference>
<dbReference type="AlphaFoldDB" id="A0A8J6NN87"/>
<dbReference type="Proteomes" id="UP000614469">
    <property type="component" value="Unassembled WGS sequence"/>
</dbReference>
<dbReference type="Gene3D" id="3.20.20.370">
    <property type="entry name" value="Glycoside hydrolase/deacetylase"/>
    <property type="match status" value="1"/>
</dbReference>
<evidence type="ECO:0008006" key="3">
    <source>
        <dbReference type="Google" id="ProtNLM"/>
    </source>
</evidence>
<evidence type="ECO:0000313" key="1">
    <source>
        <dbReference type="EMBL" id="MBC8336310.1"/>
    </source>
</evidence>
<dbReference type="PROSITE" id="PS51257">
    <property type="entry name" value="PROKAR_LIPOPROTEIN"/>
    <property type="match status" value="1"/>
</dbReference>
<dbReference type="SUPFAM" id="SSF88713">
    <property type="entry name" value="Glycoside hydrolase/deacetylase"/>
    <property type="match status" value="1"/>
</dbReference>
<name>A0A8J6NN87_9CHLR</name>
<accession>A0A8J6NN87</accession>